<evidence type="ECO:0000313" key="10">
    <source>
        <dbReference type="EMBL" id="OGX91661.1"/>
    </source>
</evidence>
<keyword evidence="7 9" id="KW-0067">ATP-binding</keyword>
<proteinExistence type="inferred from homology"/>
<dbReference type="Gene3D" id="3.40.50.300">
    <property type="entry name" value="P-loop containing nucleotide triphosphate hydrolases"/>
    <property type="match status" value="1"/>
</dbReference>
<dbReference type="AlphaFoldDB" id="A0A1G1TLE5"/>
<dbReference type="GO" id="GO:0005737">
    <property type="term" value="C:cytoplasm"/>
    <property type="evidence" value="ECO:0007669"/>
    <property type="project" value="TreeGrafter"/>
</dbReference>
<dbReference type="PANTHER" id="PTHR43442">
    <property type="entry name" value="GLUCONOKINASE-RELATED"/>
    <property type="match status" value="1"/>
</dbReference>
<evidence type="ECO:0000256" key="5">
    <source>
        <dbReference type="ARBA" id="ARBA00022741"/>
    </source>
</evidence>
<keyword evidence="6 9" id="KW-0418">Kinase</keyword>
<evidence type="ECO:0000256" key="2">
    <source>
        <dbReference type="ARBA" id="ARBA00008420"/>
    </source>
</evidence>
<comment type="similarity">
    <text evidence="2 9">Belongs to the gluconokinase GntK/GntV family.</text>
</comment>
<keyword evidence="5 9" id="KW-0547">Nucleotide-binding</keyword>
<evidence type="ECO:0000256" key="4">
    <source>
        <dbReference type="ARBA" id="ARBA00022679"/>
    </source>
</evidence>
<evidence type="ECO:0000256" key="8">
    <source>
        <dbReference type="ARBA" id="ARBA00048090"/>
    </source>
</evidence>
<name>A0A1G1TLE5_9BACT</name>
<dbReference type="CDD" id="cd02021">
    <property type="entry name" value="GntK"/>
    <property type="match status" value="1"/>
</dbReference>
<sequence length="161" mass="16703">MGVSGSGKTTVGQLLAARLGLPFYDGDDFHPAANVAKMAAGHPLTDEDRAGWLAALATDLGQWGAAGGAVLACSALKEAYRQTLQAGAGAPLSWVFLDTDVEVLRARLAARQGHYMKADMLDSQLATLEKPTYGLHLTDDAPPATLVDQAVAQLHLPPAGA</sequence>
<dbReference type="GO" id="GO:0005975">
    <property type="term" value="P:carbohydrate metabolic process"/>
    <property type="evidence" value="ECO:0007669"/>
    <property type="project" value="InterPro"/>
</dbReference>
<dbReference type="EC" id="2.7.1.12" evidence="3 9"/>
<comment type="catalytic activity">
    <reaction evidence="8 9">
        <text>D-gluconate + ATP = 6-phospho-D-gluconate + ADP + H(+)</text>
        <dbReference type="Rhea" id="RHEA:19433"/>
        <dbReference type="ChEBI" id="CHEBI:15378"/>
        <dbReference type="ChEBI" id="CHEBI:18391"/>
        <dbReference type="ChEBI" id="CHEBI:30616"/>
        <dbReference type="ChEBI" id="CHEBI:58759"/>
        <dbReference type="ChEBI" id="CHEBI:456216"/>
        <dbReference type="EC" id="2.7.1.12"/>
    </reaction>
</comment>
<dbReference type="GO" id="GO:0005524">
    <property type="term" value="F:ATP binding"/>
    <property type="evidence" value="ECO:0007669"/>
    <property type="project" value="UniProtKB-KW"/>
</dbReference>
<dbReference type="Proteomes" id="UP000177506">
    <property type="component" value="Unassembled WGS sequence"/>
</dbReference>
<dbReference type="EMBL" id="MDZA01000044">
    <property type="protein sequence ID" value="OGX91661.1"/>
    <property type="molecule type" value="Genomic_DNA"/>
</dbReference>
<evidence type="ECO:0000256" key="1">
    <source>
        <dbReference type="ARBA" id="ARBA00004761"/>
    </source>
</evidence>
<dbReference type="SUPFAM" id="SSF52540">
    <property type="entry name" value="P-loop containing nucleoside triphosphate hydrolases"/>
    <property type="match status" value="1"/>
</dbReference>
<gene>
    <name evidence="10" type="ORF">BEN49_04605</name>
</gene>
<protein>
    <recommendedName>
        <fullName evidence="3 9">Gluconokinase</fullName>
        <ecNumber evidence="3 9">2.7.1.12</ecNumber>
    </recommendedName>
</protein>
<dbReference type="InterPro" id="IPR006001">
    <property type="entry name" value="Therm_gnt_kin"/>
</dbReference>
<comment type="pathway">
    <text evidence="1">Carbohydrate acid metabolism.</text>
</comment>
<dbReference type="NCBIfam" id="TIGR01313">
    <property type="entry name" value="therm_gnt_kin"/>
    <property type="match status" value="1"/>
</dbReference>
<dbReference type="InterPro" id="IPR031322">
    <property type="entry name" value="Shikimate/glucono_kinase"/>
</dbReference>
<evidence type="ECO:0000256" key="6">
    <source>
        <dbReference type="ARBA" id="ARBA00022777"/>
    </source>
</evidence>
<dbReference type="GO" id="GO:0046316">
    <property type="term" value="F:gluconokinase activity"/>
    <property type="evidence" value="ECO:0007669"/>
    <property type="project" value="UniProtKB-EC"/>
</dbReference>
<evidence type="ECO:0000256" key="7">
    <source>
        <dbReference type="ARBA" id="ARBA00022840"/>
    </source>
</evidence>
<evidence type="ECO:0000256" key="9">
    <source>
        <dbReference type="RuleBase" id="RU363066"/>
    </source>
</evidence>
<keyword evidence="11" id="KW-1185">Reference proteome</keyword>
<evidence type="ECO:0000256" key="3">
    <source>
        <dbReference type="ARBA" id="ARBA00012054"/>
    </source>
</evidence>
<accession>A0A1G1TLE5</accession>
<dbReference type="OrthoDB" id="9813917at2"/>
<comment type="caution">
    <text evidence="10">The sequence shown here is derived from an EMBL/GenBank/DDBJ whole genome shotgun (WGS) entry which is preliminary data.</text>
</comment>
<reference evidence="10 11" key="1">
    <citation type="submission" date="2016-08" db="EMBL/GenBank/DDBJ databases">
        <title>Hymenobacter coccineus sp. nov., Hymenobacter lapidarius sp. nov. and Hymenobacter glacialis sp. nov., isolated from Antarctic soil.</title>
        <authorList>
            <person name="Sedlacek I."/>
            <person name="Kralova S."/>
            <person name="Kyrova K."/>
            <person name="Maslanova I."/>
            <person name="Stankova E."/>
            <person name="Vrbovska V."/>
            <person name="Nemec M."/>
            <person name="Bartak M."/>
            <person name="Svec P."/>
            <person name="Busse H.-J."/>
            <person name="Pantucek R."/>
        </authorList>
    </citation>
    <scope>NUCLEOTIDE SEQUENCE [LARGE SCALE GENOMIC DNA]</scope>
    <source>
        <strain evidence="10 11">CCM 8649</strain>
    </source>
</reference>
<keyword evidence="4 9" id="KW-0808">Transferase</keyword>
<evidence type="ECO:0000313" key="11">
    <source>
        <dbReference type="Proteomes" id="UP000177506"/>
    </source>
</evidence>
<organism evidence="10 11">
    <name type="scientific">Hymenobacter coccineus</name>
    <dbReference type="NCBI Taxonomy" id="1908235"/>
    <lineage>
        <taxon>Bacteria</taxon>
        <taxon>Pseudomonadati</taxon>
        <taxon>Bacteroidota</taxon>
        <taxon>Cytophagia</taxon>
        <taxon>Cytophagales</taxon>
        <taxon>Hymenobacteraceae</taxon>
        <taxon>Hymenobacter</taxon>
    </lineage>
</organism>
<dbReference type="PANTHER" id="PTHR43442:SF3">
    <property type="entry name" value="GLUCONOKINASE-RELATED"/>
    <property type="match status" value="1"/>
</dbReference>
<dbReference type="InterPro" id="IPR027417">
    <property type="entry name" value="P-loop_NTPase"/>
</dbReference>
<dbReference type="Pfam" id="PF01202">
    <property type="entry name" value="SKI"/>
    <property type="match status" value="1"/>
</dbReference>